<dbReference type="PANTHER" id="PTHR30069:SF29">
    <property type="entry name" value="HEMOGLOBIN AND HEMOGLOBIN-HAPTOGLOBIN-BINDING PROTEIN 1-RELATED"/>
    <property type="match status" value="1"/>
</dbReference>
<dbReference type="Gene3D" id="2.170.130.10">
    <property type="entry name" value="TonB-dependent receptor, plug domain"/>
    <property type="match status" value="1"/>
</dbReference>
<proteinExistence type="inferred from homology"/>
<keyword evidence="15" id="KW-1185">Reference proteome</keyword>
<dbReference type="GO" id="GO:0015344">
    <property type="term" value="F:siderophore uptake transmembrane transporter activity"/>
    <property type="evidence" value="ECO:0007669"/>
    <property type="project" value="TreeGrafter"/>
</dbReference>
<dbReference type="GO" id="GO:0044718">
    <property type="term" value="P:siderophore transmembrane transport"/>
    <property type="evidence" value="ECO:0007669"/>
    <property type="project" value="TreeGrafter"/>
</dbReference>
<keyword evidence="9 10" id="KW-0998">Cell outer membrane</keyword>
<keyword evidence="7 10" id="KW-0472">Membrane</keyword>
<evidence type="ECO:0000259" key="12">
    <source>
        <dbReference type="Pfam" id="PF00593"/>
    </source>
</evidence>
<dbReference type="Gene3D" id="2.60.40.1120">
    <property type="entry name" value="Carboxypeptidase-like, regulatory domain"/>
    <property type="match status" value="1"/>
</dbReference>
<evidence type="ECO:0000256" key="10">
    <source>
        <dbReference type="PROSITE-ProRule" id="PRU01360"/>
    </source>
</evidence>
<organism evidence="14 15">
    <name type="scientific">Sediminibacterium goheungense</name>
    <dbReference type="NCBI Taxonomy" id="1086393"/>
    <lineage>
        <taxon>Bacteria</taxon>
        <taxon>Pseudomonadati</taxon>
        <taxon>Bacteroidota</taxon>
        <taxon>Chitinophagia</taxon>
        <taxon>Chitinophagales</taxon>
        <taxon>Chitinophagaceae</taxon>
        <taxon>Sediminibacterium</taxon>
    </lineage>
</organism>
<feature type="domain" description="TonB-dependent receptor-like beta-barrel" evidence="12">
    <location>
        <begin position="388"/>
        <end position="927"/>
    </location>
</feature>
<keyword evidence="6 11" id="KW-0798">TonB box</keyword>
<dbReference type="Proteomes" id="UP000295741">
    <property type="component" value="Unassembled WGS sequence"/>
</dbReference>
<reference evidence="14 15" key="1">
    <citation type="submission" date="2019-03" db="EMBL/GenBank/DDBJ databases">
        <title>Genomic Encyclopedia of Archaeal and Bacterial Type Strains, Phase II (KMG-II): from individual species to whole genera.</title>
        <authorList>
            <person name="Goeker M."/>
        </authorList>
    </citation>
    <scope>NUCLEOTIDE SEQUENCE [LARGE SCALE GENOMIC DNA]</scope>
    <source>
        <strain evidence="14 15">DSM 28323</strain>
    </source>
</reference>
<keyword evidence="14" id="KW-0121">Carboxypeptidase</keyword>
<keyword evidence="14" id="KW-0378">Hydrolase</keyword>
<keyword evidence="8" id="KW-0675">Receptor</keyword>
<accession>A0A4R6J1S8</accession>
<comment type="subcellular location">
    <subcellularLocation>
        <location evidence="1 10">Cell outer membrane</location>
        <topology evidence="1 10">Multi-pass membrane protein</topology>
    </subcellularLocation>
</comment>
<sequence>MKYLLLSFTFIIISISLLAQDIYTLSGTLKEGQGNTALAGAVIRIKNTNAVAVTKEDGSFQLKTSASLPLTVQVSSLGYASQEFVITNKNAPVILSLNVQNAYASLVVVTASRVPENILKSPVSIEKLSLSAIKEAAAPSFYDALENLKGVQLTTSSITFKVPNTRGFNIPNNFRFVQLVDGVDIQAATLGVSLGNSIGPTELDVENVEITPGAASALYGMNAINGMANISTKNPFKYPGLSVYQKTGVNHVDGIDRNASVLSETAIRYAHVFNQKWAFKINAGYTRATDWVSNTQTDQNPNNLSTANPLYPQLNGTNNAAYDGWNKYGDENNNAVTVTGINYNGPNKSFIVRRTGYWEKDLSNPTVENIKFDLALHHKFSTKTELSYSYRFGQMDGIFQRGNKIQLDNATVQNHKLEFKSGSFTARTYLSFENTGNSYNIKPLADNLDLTHLSNNAWRDRFRNAFQTSINNGDDLAVAANLARKAADAGRVEPGTTAFEQLKNTIIGINNWDHANSGIAGAPATGGAWLNQRSRMYHTDLLWDLTDKVKVFHLLVGADYRLYEVIPDGNNFVDFSRAAADRNKSLADGSFGKPVQYTKYGAFVQATKTFFDNRLKLVSSLRVDNNPEFSPKFNPRIALVYSAAQKHHIRASFQNGFRFPALFEAISFVNNGNVRRVGGLSYINEGLGYLDNSYTLSSVNEFNAAVNRDVATGLTANNAALKNRAILQVTSLQPTRPERINSFEVGYKSVLLDNKLVIDLDLYTNIYDGFLGQVEVAVPENNTVQVGSDAAVIAMLASNRARQTRYRVYTNAKNQYHNYGGALGLIYSLPKGFVISGNLNYNNISENRQRDVFVTGFNTPKWLTNVSLRNREFIRHTGFNIVWKWQDAFNWESPLANGRIAAFNTIDIQFTREIPELKTTIKLGGSNILNHRYIQYAAGPTIGALYYLAITFDTGFKPKS</sequence>
<gene>
    <name evidence="14" type="ORF">BC659_1292</name>
</gene>
<dbReference type="PROSITE" id="PS52016">
    <property type="entry name" value="TONB_DEPENDENT_REC_3"/>
    <property type="match status" value="1"/>
</dbReference>
<dbReference type="GO" id="GO:0009279">
    <property type="term" value="C:cell outer membrane"/>
    <property type="evidence" value="ECO:0007669"/>
    <property type="project" value="UniProtKB-SubCell"/>
</dbReference>
<evidence type="ECO:0000259" key="13">
    <source>
        <dbReference type="Pfam" id="PF07715"/>
    </source>
</evidence>
<evidence type="ECO:0000256" key="2">
    <source>
        <dbReference type="ARBA" id="ARBA00022448"/>
    </source>
</evidence>
<evidence type="ECO:0000256" key="4">
    <source>
        <dbReference type="ARBA" id="ARBA00022692"/>
    </source>
</evidence>
<keyword evidence="4 10" id="KW-0812">Transmembrane</keyword>
<name>A0A4R6J1S8_9BACT</name>
<keyword evidence="5" id="KW-0732">Signal</keyword>
<comment type="similarity">
    <text evidence="10 11">Belongs to the TonB-dependent receptor family.</text>
</comment>
<dbReference type="InterPro" id="IPR037066">
    <property type="entry name" value="Plug_dom_sf"/>
</dbReference>
<evidence type="ECO:0000313" key="15">
    <source>
        <dbReference type="Proteomes" id="UP000295741"/>
    </source>
</evidence>
<evidence type="ECO:0000256" key="7">
    <source>
        <dbReference type="ARBA" id="ARBA00023136"/>
    </source>
</evidence>
<evidence type="ECO:0000256" key="6">
    <source>
        <dbReference type="ARBA" id="ARBA00023077"/>
    </source>
</evidence>
<dbReference type="EMBL" id="SNWP01000010">
    <property type="protein sequence ID" value="TDO29209.1"/>
    <property type="molecule type" value="Genomic_DNA"/>
</dbReference>
<dbReference type="SUPFAM" id="SSF56935">
    <property type="entry name" value="Porins"/>
    <property type="match status" value="1"/>
</dbReference>
<keyword evidence="14" id="KW-0645">Protease</keyword>
<keyword evidence="3 10" id="KW-1134">Transmembrane beta strand</keyword>
<dbReference type="AlphaFoldDB" id="A0A4R6J1S8"/>
<dbReference type="InterPro" id="IPR039426">
    <property type="entry name" value="TonB-dep_rcpt-like"/>
</dbReference>
<dbReference type="OrthoDB" id="1109208at2"/>
<evidence type="ECO:0000256" key="5">
    <source>
        <dbReference type="ARBA" id="ARBA00022729"/>
    </source>
</evidence>
<dbReference type="InterPro" id="IPR012910">
    <property type="entry name" value="Plug_dom"/>
</dbReference>
<feature type="domain" description="TonB-dependent receptor plug" evidence="13">
    <location>
        <begin position="119"/>
        <end position="226"/>
    </location>
</feature>
<keyword evidence="2 10" id="KW-0813">Transport</keyword>
<evidence type="ECO:0000256" key="8">
    <source>
        <dbReference type="ARBA" id="ARBA00023170"/>
    </source>
</evidence>
<dbReference type="SUPFAM" id="SSF49464">
    <property type="entry name" value="Carboxypeptidase regulatory domain-like"/>
    <property type="match status" value="1"/>
</dbReference>
<evidence type="ECO:0000256" key="11">
    <source>
        <dbReference type="RuleBase" id="RU003357"/>
    </source>
</evidence>
<dbReference type="Pfam" id="PF07715">
    <property type="entry name" value="Plug"/>
    <property type="match status" value="1"/>
</dbReference>
<dbReference type="PANTHER" id="PTHR30069">
    <property type="entry name" value="TONB-DEPENDENT OUTER MEMBRANE RECEPTOR"/>
    <property type="match status" value="1"/>
</dbReference>
<dbReference type="InterPro" id="IPR036942">
    <property type="entry name" value="Beta-barrel_TonB_sf"/>
</dbReference>
<dbReference type="Pfam" id="PF00593">
    <property type="entry name" value="TonB_dep_Rec_b-barrel"/>
    <property type="match status" value="1"/>
</dbReference>
<evidence type="ECO:0000313" key="14">
    <source>
        <dbReference type="EMBL" id="TDO29209.1"/>
    </source>
</evidence>
<comment type="caution">
    <text evidence="14">The sequence shown here is derived from an EMBL/GenBank/DDBJ whole genome shotgun (WGS) entry which is preliminary data.</text>
</comment>
<dbReference type="InterPro" id="IPR000531">
    <property type="entry name" value="Beta-barrel_TonB"/>
</dbReference>
<evidence type="ECO:0000256" key="1">
    <source>
        <dbReference type="ARBA" id="ARBA00004571"/>
    </source>
</evidence>
<dbReference type="Gene3D" id="2.40.170.20">
    <property type="entry name" value="TonB-dependent receptor, beta-barrel domain"/>
    <property type="match status" value="1"/>
</dbReference>
<evidence type="ECO:0000256" key="9">
    <source>
        <dbReference type="ARBA" id="ARBA00023237"/>
    </source>
</evidence>
<evidence type="ECO:0000256" key="3">
    <source>
        <dbReference type="ARBA" id="ARBA00022452"/>
    </source>
</evidence>
<dbReference type="Pfam" id="PF13715">
    <property type="entry name" value="CarbopepD_reg_2"/>
    <property type="match status" value="1"/>
</dbReference>
<dbReference type="InterPro" id="IPR008969">
    <property type="entry name" value="CarboxyPept-like_regulatory"/>
</dbReference>
<protein>
    <submittedName>
        <fullName evidence="14">Carboxypeptidase-like protein</fullName>
    </submittedName>
</protein>
<dbReference type="GO" id="GO:0004180">
    <property type="term" value="F:carboxypeptidase activity"/>
    <property type="evidence" value="ECO:0007669"/>
    <property type="project" value="UniProtKB-KW"/>
</dbReference>